<feature type="compositionally biased region" description="Polar residues" evidence="1">
    <location>
        <begin position="227"/>
        <end position="244"/>
    </location>
</feature>
<proteinExistence type="predicted"/>
<keyword evidence="2" id="KW-1185">Reference proteome</keyword>
<feature type="region of interest" description="Disordered" evidence="1">
    <location>
        <begin position="1"/>
        <end position="29"/>
    </location>
</feature>
<protein>
    <submittedName>
        <fullName evidence="3">Shugoshin C-terminal domain-containing protein</fullName>
    </submittedName>
</protein>
<feature type="region of interest" description="Disordered" evidence="1">
    <location>
        <begin position="357"/>
        <end position="440"/>
    </location>
</feature>
<reference evidence="3" key="1">
    <citation type="submission" date="2022-11" db="UniProtKB">
        <authorList>
            <consortium name="WormBaseParasite"/>
        </authorList>
    </citation>
    <scope>IDENTIFICATION</scope>
</reference>
<feature type="compositionally biased region" description="Low complexity" evidence="1">
    <location>
        <begin position="410"/>
        <end position="424"/>
    </location>
</feature>
<feature type="compositionally biased region" description="Polar residues" evidence="1">
    <location>
        <begin position="391"/>
        <end position="402"/>
    </location>
</feature>
<accession>A0A914UN98</accession>
<feature type="compositionally biased region" description="Basic and acidic residues" evidence="1">
    <location>
        <begin position="14"/>
        <end position="29"/>
    </location>
</feature>
<evidence type="ECO:0000313" key="3">
    <source>
        <dbReference type="WBParaSite" id="PSAMB.scaffold1110size35786.g11158.t1"/>
    </source>
</evidence>
<feature type="region of interest" description="Disordered" evidence="1">
    <location>
        <begin position="156"/>
        <end position="185"/>
    </location>
</feature>
<feature type="compositionally biased region" description="Polar residues" evidence="1">
    <location>
        <begin position="159"/>
        <end position="177"/>
    </location>
</feature>
<feature type="region of interest" description="Disordered" evidence="1">
    <location>
        <begin position="213"/>
        <end position="245"/>
    </location>
</feature>
<dbReference type="Proteomes" id="UP000887566">
    <property type="component" value="Unplaced"/>
</dbReference>
<feature type="compositionally biased region" description="Basic residues" evidence="1">
    <location>
        <begin position="430"/>
        <end position="440"/>
    </location>
</feature>
<dbReference type="WBParaSite" id="PSAMB.scaffold1110size35786.g11158.t1">
    <property type="protein sequence ID" value="PSAMB.scaffold1110size35786.g11158.t1"/>
    <property type="gene ID" value="PSAMB.scaffold1110size35786.g11158"/>
</dbReference>
<sequence>MVRRKTHASPQQDPRQERESVATRKGECEREQDALGILELNLKTARELCDSIRGAERKISSLLAASELSTMTTRRRSLSQGGLSVADRLPAVEPNNVQNLRSRRSTMIAALATKNSASKVVACEKGSRSISPIKRLNNNTNDLFCYREIEQLEDGSFVESDSNASKSPSPATPTRQRSASTSSSSDVSNLAVQFQNLSIFKRDGDVANEGFLSSSAQRSSGRIPMAQNLSATSKQNSNRRSTSAAEAPKFMCITKYMSLRTKLVPFVREVTQEELESQGGKNVRWQSPLVHASLSSADGVPKSSHHGVAFLSADSSLSSHQRANKSKSAQKSQHSHLFPCQRASVYDISDEETMNLLKKPKWSRPQSTLSGGSEDETGRLRRRSVNVVVHSGSNKARSSSPPALTRRRLASASSSSSVVSSSQSGLQANKIKRRTTSRGS</sequence>
<name>A0A914UN98_9BILA</name>
<evidence type="ECO:0000256" key="1">
    <source>
        <dbReference type="SAM" id="MobiDB-lite"/>
    </source>
</evidence>
<organism evidence="2 3">
    <name type="scientific">Plectus sambesii</name>
    <dbReference type="NCBI Taxonomy" id="2011161"/>
    <lineage>
        <taxon>Eukaryota</taxon>
        <taxon>Metazoa</taxon>
        <taxon>Ecdysozoa</taxon>
        <taxon>Nematoda</taxon>
        <taxon>Chromadorea</taxon>
        <taxon>Plectida</taxon>
        <taxon>Plectina</taxon>
        <taxon>Plectoidea</taxon>
        <taxon>Plectidae</taxon>
        <taxon>Plectus</taxon>
    </lineage>
</organism>
<evidence type="ECO:0000313" key="2">
    <source>
        <dbReference type="Proteomes" id="UP000887566"/>
    </source>
</evidence>
<dbReference type="AlphaFoldDB" id="A0A914UN98"/>